<evidence type="ECO:0000313" key="8">
    <source>
        <dbReference type="Ensembl" id="ENSAOWP00000024981.1"/>
    </source>
</evidence>
<name>A0A8B9QEZ9_APTOW</name>
<feature type="transmembrane region" description="Helical" evidence="6">
    <location>
        <begin position="154"/>
        <end position="174"/>
    </location>
</feature>
<feature type="domain" description="TLC" evidence="7">
    <location>
        <begin position="64"/>
        <end position="284"/>
    </location>
</feature>
<dbReference type="PROSITE" id="PS50922">
    <property type="entry name" value="TLC"/>
    <property type="match status" value="1"/>
</dbReference>
<protein>
    <submittedName>
        <fullName evidence="8">TLC domain containing 3A</fullName>
    </submittedName>
</protein>
<comment type="subcellular location">
    <subcellularLocation>
        <location evidence="1">Membrane</location>
        <topology evidence="1">Multi-pass membrane protein</topology>
    </subcellularLocation>
</comment>
<evidence type="ECO:0000256" key="3">
    <source>
        <dbReference type="ARBA" id="ARBA00022989"/>
    </source>
</evidence>
<evidence type="ECO:0000256" key="2">
    <source>
        <dbReference type="ARBA" id="ARBA00022692"/>
    </source>
</evidence>
<dbReference type="Pfam" id="PF03798">
    <property type="entry name" value="TRAM_LAG1_CLN8"/>
    <property type="match status" value="1"/>
</dbReference>
<evidence type="ECO:0000259" key="7">
    <source>
        <dbReference type="PROSITE" id="PS50922"/>
    </source>
</evidence>
<dbReference type="Proteomes" id="UP000694424">
    <property type="component" value="Unplaced"/>
</dbReference>
<reference evidence="8" key="1">
    <citation type="submission" date="2025-08" db="UniProtKB">
        <authorList>
            <consortium name="Ensembl"/>
        </authorList>
    </citation>
    <scope>IDENTIFICATION</scope>
</reference>
<evidence type="ECO:0000256" key="6">
    <source>
        <dbReference type="SAM" id="Phobius"/>
    </source>
</evidence>
<evidence type="ECO:0000256" key="1">
    <source>
        <dbReference type="ARBA" id="ARBA00004141"/>
    </source>
</evidence>
<evidence type="ECO:0000313" key="9">
    <source>
        <dbReference type="Proteomes" id="UP000694424"/>
    </source>
</evidence>
<keyword evidence="4 5" id="KW-0472">Membrane</keyword>
<evidence type="ECO:0000256" key="5">
    <source>
        <dbReference type="PROSITE-ProRule" id="PRU00205"/>
    </source>
</evidence>
<dbReference type="PANTHER" id="PTHR13439:SF20">
    <property type="entry name" value="TLC DOMAIN-CONTAINING PROTEIN 3A"/>
    <property type="match status" value="1"/>
</dbReference>
<dbReference type="PANTHER" id="PTHR13439">
    <property type="entry name" value="CT120 PROTEIN"/>
    <property type="match status" value="1"/>
</dbReference>
<accession>A0A8B9QEZ9</accession>
<feature type="transmembrane region" description="Helical" evidence="6">
    <location>
        <begin position="107"/>
        <end position="125"/>
    </location>
</feature>
<dbReference type="AlphaFoldDB" id="A0A8B9QEZ9"/>
<sequence>MLRPASAEQLGPRVPLEQAQGRALGTIWRLLGRARSGRPSANSLLGATELPPRKAPCFGGLWVGPVSALGFRLVSTVQATMATVSGITVVLNCKNVVYDRHWLAVEYIWVLVPYMTYDIYVMYLCHWHKSRDRGVAEEKHSLASVRSFLLQERLMVTHHLFILVVLTPVTQHFRGELGDFFVGCIFTAELSTPFVSLGKILMQLKMQDTLLHKVNGILILVTFFLCRILLFPFMYAAYARQVGIPIYLVPFRIPLHCNIANASLIAPQLYWFRLICRKAARLYSSSPAERSR</sequence>
<dbReference type="InterPro" id="IPR050846">
    <property type="entry name" value="TLCD"/>
</dbReference>
<keyword evidence="2 5" id="KW-0812">Transmembrane</keyword>
<keyword evidence="3 6" id="KW-1133">Transmembrane helix</keyword>
<dbReference type="SMART" id="SM00724">
    <property type="entry name" value="TLC"/>
    <property type="match status" value="1"/>
</dbReference>
<feature type="transmembrane region" description="Helical" evidence="6">
    <location>
        <begin position="180"/>
        <end position="202"/>
    </location>
</feature>
<evidence type="ECO:0000256" key="4">
    <source>
        <dbReference type="ARBA" id="ARBA00023136"/>
    </source>
</evidence>
<dbReference type="Ensembl" id="ENSAOWT00000028332.1">
    <property type="protein sequence ID" value="ENSAOWP00000024981.1"/>
    <property type="gene ID" value="ENSAOWG00000016908.1"/>
</dbReference>
<reference evidence="8" key="2">
    <citation type="submission" date="2025-09" db="UniProtKB">
        <authorList>
            <consortium name="Ensembl"/>
        </authorList>
    </citation>
    <scope>IDENTIFICATION</scope>
</reference>
<dbReference type="GO" id="GO:0016020">
    <property type="term" value="C:membrane"/>
    <property type="evidence" value="ECO:0007669"/>
    <property type="project" value="UniProtKB-SubCell"/>
</dbReference>
<proteinExistence type="predicted"/>
<feature type="transmembrane region" description="Helical" evidence="6">
    <location>
        <begin position="214"/>
        <end position="238"/>
    </location>
</feature>
<dbReference type="GO" id="GO:0055088">
    <property type="term" value="P:lipid homeostasis"/>
    <property type="evidence" value="ECO:0007669"/>
    <property type="project" value="TreeGrafter"/>
</dbReference>
<dbReference type="GO" id="GO:0005783">
    <property type="term" value="C:endoplasmic reticulum"/>
    <property type="evidence" value="ECO:0007669"/>
    <property type="project" value="TreeGrafter"/>
</dbReference>
<dbReference type="InterPro" id="IPR006634">
    <property type="entry name" value="TLC-dom"/>
</dbReference>
<keyword evidence="9" id="KW-1185">Reference proteome</keyword>
<organism evidence="8 9">
    <name type="scientific">Apteryx owenii</name>
    <name type="common">Little spotted kiwi</name>
    <dbReference type="NCBI Taxonomy" id="8824"/>
    <lineage>
        <taxon>Eukaryota</taxon>
        <taxon>Metazoa</taxon>
        <taxon>Chordata</taxon>
        <taxon>Craniata</taxon>
        <taxon>Vertebrata</taxon>
        <taxon>Euteleostomi</taxon>
        <taxon>Archelosauria</taxon>
        <taxon>Archosauria</taxon>
        <taxon>Dinosauria</taxon>
        <taxon>Saurischia</taxon>
        <taxon>Theropoda</taxon>
        <taxon>Coelurosauria</taxon>
        <taxon>Aves</taxon>
        <taxon>Palaeognathae</taxon>
        <taxon>Apterygiformes</taxon>
        <taxon>Apterygidae</taxon>
        <taxon>Apteryx</taxon>
    </lineage>
</organism>